<gene>
    <name evidence="5" type="ORF">BUALT_Bualt10G0064900</name>
</gene>
<keyword evidence="3" id="KW-0732">Signal</keyword>
<evidence type="ECO:0000256" key="3">
    <source>
        <dbReference type="SAM" id="SignalP"/>
    </source>
</evidence>
<feature type="compositionally biased region" description="Acidic residues" evidence="1">
    <location>
        <begin position="287"/>
        <end position="301"/>
    </location>
</feature>
<organism evidence="5 6">
    <name type="scientific">Buddleja alternifolia</name>
    <dbReference type="NCBI Taxonomy" id="168488"/>
    <lineage>
        <taxon>Eukaryota</taxon>
        <taxon>Viridiplantae</taxon>
        <taxon>Streptophyta</taxon>
        <taxon>Embryophyta</taxon>
        <taxon>Tracheophyta</taxon>
        <taxon>Spermatophyta</taxon>
        <taxon>Magnoliopsida</taxon>
        <taxon>eudicotyledons</taxon>
        <taxon>Gunneridae</taxon>
        <taxon>Pentapetalae</taxon>
        <taxon>asterids</taxon>
        <taxon>lamiids</taxon>
        <taxon>Lamiales</taxon>
        <taxon>Scrophulariaceae</taxon>
        <taxon>Buddlejeae</taxon>
        <taxon>Buddleja</taxon>
    </lineage>
</organism>
<feature type="chain" id="PRO_5043697856" description="DUF7356 domain-containing protein" evidence="3">
    <location>
        <begin position="24"/>
        <end position="330"/>
    </location>
</feature>
<dbReference type="PANTHER" id="PTHR34200:SF8">
    <property type="entry name" value="TRANSMEMBRANE PROTEIN"/>
    <property type="match status" value="1"/>
</dbReference>
<feature type="domain" description="DUF7356" evidence="4">
    <location>
        <begin position="103"/>
        <end position="206"/>
    </location>
</feature>
<sequence length="330" mass="36261">MKMNYTLLLIVFIASVIVSRVTADSEAIADTKNRVLSKPNRSNDRVNGTVDSVGKGTVSNLDKTDAREGSESKGKENEPKKLSGSALKDEQKENKGLDSESKKETPIREKCDSSSNSCTDDDKTFVACLRVPGNESPELSLLIQNKGKVPLSVSISVPDLVQLEKKRIELQEKEDTEVKVSISGVESGHFIILTAGHGNCSLDFREQFVGWKKADDANELSYYNIFNPHSPMGFFFMAALVIIVMSVMVCAEYGKRCFARISPKYQKLDTELPVSHGSKLEAGGNEGWDDSWGDNWDDEEAPMTPSLPVTPSLSSKGIASRKLSKDGWKD</sequence>
<dbReference type="Pfam" id="PF24053">
    <property type="entry name" value="DUF7356"/>
    <property type="match status" value="1"/>
</dbReference>
<keyword evidence="2" id="KW-0812">Transmembrane</keyword>
<feature type="compositionally biased region" description="Low complexity" evidence="1">
    <location>
        <begin position="302"/>
        <end position="315"/>
    </location>
</feature>
<dbReference type="PANTHER" id="PTHR34200">
    <property type="entry name" value="DENTIN SIALOPHOSPHOPROTEIN-LIKE ISOFORM X1"/>
    <property type="match status" value="1"/>
</dbReference>
<feature type="region of interest" description="Disordered" evidence="1">
    <location>
        <begin position="37"/>
        <end position="119"/>
    </location>
</feature>
<evidence type="ECO:0000256" key="1">
    <source>
        <dbReference type="SAM" id="MobiDB-lite"/>
    </source>
</evidence>
<feature type="signal peptide" evidence="3">
    <location>
        <begin position="1"/>
        <end position="23"/>
    </location>
</feature>
<comment type="caution">
    <text evidence="5">The sequence shown here is derived from an EMBL/GenBank/DDBJ whole genome shotgun (WGS) entry which is preliminary data.</text>
</comment>
<feature type="compositionally biased region" description="Basic and acidic residues" evidence="1">
    <location>
        <begin position="62"/>
        <end position="112"/>
    </location>
</feature>
<evidence type="ECO:0000313" key="6">
    <source>
        <dbReference type="Proteomes" id="UP000826271"/>
    </source>
</evidence>
<evidence type="ECO:0000313" key="5">
    <source>
        <dbReference type="EMBL" id="KAG8375097.1"/>
    </source>
</evidence>
<reference evidence="5" key="1">
    <citation type="submission" date="2019-10" db="EMBL/GenBank/DDBJ databases">
        <authorList>
            <person name="Zhang R."/>
            <person name="Pan Y."/>
            <person name="Wang J."/>
            <person name="Ma R."/>
            <person name="Yu S."/>
        </authorList>
    </citation>
    <scope>NUCLEOTIDE SEQUENCE</scope>
    <source>
        <strain evidence="5">LA-IB0</strain>
        <tissue evidence="5">Leaf</tissue>
    </source>
</reference>
<feature type="region of interest" description="Disordered" evidence="1">
    <location>
        <begin position="276"/>
        <end position="330"/>
    </location>
</feature>
<keyword evidence="2" id="KW-1133">Transmembrane helix</keyword>
<evidence type="ECO:0000259" key="4">
    <source>
        <dbReference type="Pfam" id="PF24053"/>
    </source>
</evidence>
<keyword evidence="6" id="KW-1185">Reference proteome</keyword>
<evidence type="ECO:0000256" key="2">
    <source>
        <dbReference type="SAM" id="Phobius"/>
    </source>
</evidence>
<dbReference type="Proteomes" id="UP000826271">
    <property type="component" value="Unassembled WGS sequence"/>
</dbReference>
<feature type="transmembrane region" description="Helical" evidence="2">
    <location>
        <begin position="232"/>
        <end position="254"/>
    </location>
</feature>
<name>A0AAV6X3T3_9LAMI</name>
<accession>A0AAV6X3T3</accession>
<protein>
    <recommendedName>
        <fullName evidence="4">DUF7356 domain-containing protein</fullName>
    </recommendedName>
</protein>
<keyword evidence="2" id="KW-0472">Membrane</keyword>
<dbReference type="EMBL" id="WHWC01000010">
    <property type="protein sequence ID" value="KAG8375097.1"/>
    <property type="molecule type" value="Genomic_DNA"/>
</dbReference>
<proteinExistence type="predicted"/>
<dbReference type="AlphaFoldDB" id="A0AAV6X3T3"/>
<dbReference type="InterPro" id="IPR055780">
    <property type="entry name" value="DUF7356"/>
</dbReference>